<name>A0A433RRL4_9BACL</name>
<evidence type="ECO:0000313" key="3">
    <source>
        <dbReference type="Proteomes" id="UP000288623"/>
    </source>
</evidence>
<dbReference type="SUPFAM" id="SSF54909">
    <property type="entry name" value="Dimeric alpha+beta barrel"/>
    <property type="match status" value="1"/>
</dbReference>
<comment type="caution">
    <text evidence="2">The sequence shown here is derived from an EMBL/GenBank/DDBJ whole genome shotgun (WGS) entry which is preliminary data.</text>
</comment>
<sequence>MTNLYIAIGTADFMQTLKEKYKKEQMILAHNEINSILLHETDKKTKFAAPKKYEVVASEGQLEEHGFFAVIYVSIMQEQHQVFEDRFKQRQHGIGKEPGFVAFRLLRPLNDTDYAVLTEWTGAGSFEAWKLTDDYKDAIASYQEIGTINMNSQAFEPTLFTKTYTTNLDDVDFPDEDDERR</sequence>
<keyword evidence="3" id="KW-1185">Reference proteome</keyword>
<dbReference type="OrthoDB" id="2352283at2"/>
<dbReference type="Gene3D" id="3.30.70.100">
    <property type="match status" value="1"/>
</dbReference>
<organism evidence="2 3">
    <name type="scientific">Candidatus Kurthia intestinigallinarum</name>
    <dbReference type="NCBI Taxonomy" id="1562256"/>
    <lineage>
        <taxon>Bacteria</taxon>
        <taxon>Bacillati</taxon>
        <taxon>Bacillota</taxon>
        <taxon>Bacilli</taxon>
        <taxon>Bacillales</taxon>
        <taxon>Caryophanaceae</taxon>
        <taxon>Kurthia</taxon>
    </lineage>
</organism>
<gene>
    <name evidence="2" type="ORF">QI30_13975</name>
</gene>
<protein>
    <recommendedName>
        <fullName evidence="1">ABM domain-containing protein</fullName>
    </recommendedName>
</protein>
<dbReference type="Pfam" id="PF03992">
    <property type="entry name" value="ABM"/>
    <property type="match status" value="1"/>
</dbReference>
<proteinExistence type="predicted"/>
<dbReference type="InterPro" id="IPR007138">
    <property type="entry name" value="ABM_dom"/>
</dbReference>
<feature type="domain" description="ABM" evidence="1">
    <location>
        <begin position="67"/>
        <end position="155"/>
    </location>
</feature>
<dbReference type="PANTHER" id="PTHR34474">
    <property type="entry name" value="SIGNAL TRANSDUCTION PROTEIN TRAP"/>
    <property type="match status" value="1"/>
</dbReference>
<evidence type="ECO:0000259" key="1">
    <source>
        <dbReference type="PROSITE" id="PS51725"/>
    </source>
</evidence>
<accession>A0A433RRL4</accession>
<reference evidence="2 3" key="1">
    <citation type="submission" date="2014-11" db="EMBL/GenBank/DDBJ databases">
        <title>Genome sequence and analysis of novel Kurthia sp.</title>
        <authorList>
            <person name="Lawson J.N."/>
            <person name="Gonzalez J.E."/>
            <person name="Rinauldi L."/>
            <person name="Xuan Z."/>
            <person name="Firman A."/>
            <person name="Shaddox L."/>
            <person name="Trudeau A."/>
            <person name="Shah S."/>
            <person name="Reiman D."/>
        </authorList>
    </citation>
    <scope>NUCLEOTIDE SEQUENCE [LARGE SCALE GENOMIC DNA]</scope>
    <source>
        <strain evidence="2 3">3B1D</strain>
    </source>
</reference>
<dbReference type="RefSeq" id="WP_126991231.1">
    <property type="nucleotide sequence ID" value="NZ_JTFC01000033.1"/>
</dbReference>
<dbReference type="PANTHER" id="PTHR34474:SF2">
    <property type="entry name" value="SIGNAL TRANSDUCTION PROTEIN TRAP"/>
    <property type="match status" value="1"/>
</dbReference>
<dbReference type="InterPro" id="IPR050404">
    <property type="entry name" value="Heme-degrading_MO"/>
</dbReference>
<dbReference type="InterPro" id="IPR011008">
    <property type="entry name" value="Dimeric_a/b-barrel"/>
</dbReference>
<dbReference type="Proteomes" id="UP000288623">
    <property type="component" value="Unassembled WGS sequence"/>
</dbReference>
<dbReference type="PROSITE" id="PS51725">
    <property type="entry name" value="ABM"/>
    <property type="match status" value="1"/>
</dbReference>
<evidence type="ECO:0000313" key="2">
    <source>
        <dbReference type="EMBL" id="RUS53805.1"/>
    </source>
</evidence>
<dbReference type="AlphaFoldDB" id="A0A433RRL4"/>
<dbReference type="EMBL" id="JTFC01000033">
    <property type="protein sequence ID" value="RUS53805.1"/>
    <property type="molecule type" value="Genomic_DNA"/>
</dbReference>